<keyword evidence="1" id="KW-0067">ATP-binding</keyword>
<dbReference type="EMBL" id="MFGB01000001">
    <property type="protein sequence ID" value="OGF28221.1"/>
    <property type="molecule type" value="Genomic_DNA"/>
</dbReference>
<dbReference type="GO" id="GO:0046872">
    <property type="term" value="F:metal ion binding"/>
    <property type="evidence" value="ECO:0007669"/>
    <property type="project" value="InterPro"/>
</dbReference>
<keyword evidence="1" id="KW-0547">Nucleotide-binding</keyword>
<dbReference type="STRING" id="1797994.A2227_05500"/>
<feature type="domain" description="ATP-grasp" evidence="2">
    <location>
        <begin position="118"/>
        <end position="301"/>
    </location>
</feature>
<dbReference type="InterPro" id="IPR011761">
    <property type="entry name" value="ATP-grasp"/>
</dbReference>
<dbReference type="PROSITE" id="PS50975">
    <property type="entry name" value="ATP_GRASP"/>
    <property type="match status" value="1"/>
</dbReference>
<dbReference type="SUPFAM" id="SSF56059">
    <property type="entry name" value="Glutathione synthetase ATP-binding domain-like"/>
    <property type="match status" value="1"/>
</dbReference>
<dbReference type="Proteomes" id="UP000178367">
    <property type="component" value="Unassembled WGS sequence"/>
</dbReference>
<gene>
    <name evidence="3" type="ORF">A2227_05500</name>
</gene>
<sequence length="359" mass="40807">MGRIINHDLSDCSQADELARILGVFKYPGRVLGSTAEGDIVQLHPDLKKHFSYVSEHYRRIGLAHSRDIIWNDDFQIMKDFPDHQISVFFFGEKAHRARPDERWYKTTKFANSKNEFIRYCRLLGLPTPETFCYNGKREIADLDEYHYPLYLKLAVSASGQGVVKCKDSNVLAAELFKLDENAPFQLQAEVDAGAFINVQYEVIGDRLRRGVITRQILNGNEHAGNIYPTSYDPRKFTDVIAADMFRRGMKGVFAFDLAVTKGGEYLFIECNPRYNGATYPTKIAQKLGINRWAAKNFKTGRHSFADIDLGEVEYDRDRASGAIVLNWGCVDDGKLGVLLAGTPEEQHLLEERLLIILN</sequence>
<evidence type="ECO:0000313" key="4">
    <source>
        <dbReference type="Proteomes" id="UP000178367"/>
    </source>
</evidence>
<dbReference type="GO" id="GO:0005524">
    <property type="term" value="F:ATP binding"/>
    <property type="evidence" value="ECO:0007669"/>
    <property type="project" value="UniProtKB-UniRule"/>
</dbReference>
<dbReference type="Gene3D" id="3.30.470.20">
    <property type="entry name" value="ATP-grasp fold, B domain"/>
    <property type="match status" value="1"/>
</dbReference>
<organism evidence="3 4">
    <name type="scientific">Candidatus Falkowbacteria bacterium RIFOXYA2_FULL_47_19</name>
    <dbReference type="NCBI Taxonomy" id="1797994"/>
    <lineage>
        <taxon>Bacteria</taxon>
        <taxon>Candidatus Falkowiibacteriota</taxon>
    </lineage>
</organism>
<protein>
    <recommendedName>
        <fullName evidence="2">ATP-grasp domain-containing protein</fullName>
    </recommendedName>
</protein>
<name>A0A1F5SPR9_9BACT</name>
<comment type="caution">
    <text evidence="3">The sequence shown here is derived from an EMBL/GenBank/DDBJ whole genome shotgun (WGS) entry which is preliminary data.</text>
</comment>
<proteinExistence type="predicted"/>
<evidence type="ECO:0000256" key="1">
    <source>
        <dbReference type="PROSITE-ProRule" id="PRU00409"/>
    </source>
</evidence>
<accession>A0A1F5SPR9</accession>
<evidence type="ECO:0000259" key="2">
    <source>
        <dbReference type="PROSITE" id="PS50975"/>
    </source>
</evidence>
<reference evidence="3 4" key="1">
    <citation type="journal article" date="2016" name="Nat. Commun.">
        <title>Thousands of microbial genomes shed light on interconnected biogeochemical processes in an aquifer system.</title>
        <authorList>
            <person name="Anantharaman K."/>
            <person name="Brown C.T."/>
            <person name="Hug L.A."/>
            <person name="Sharon I."/>
            <person name="Castelle C.J."/>
            <person name="Probst A.J."/>
            <person name="Thomas B.C."/>
            <person name="Singh A."/>
            <person name="Wilkins M.J."/>
            <person name="Karaoz U."/>
            <person name="Brodie E.L."/>
            <person name="Williams K.H."/>
            <person name="Hubbard S.S."/>
            <person name="Banfield J.F."/>
        </authorList>
    </citation>
    <scope>NUCLEOTIDE SEQUENCE [LARGE SCALE GENOMIC DNA]</scope>
</reference>
<dbReference type="AlphaFoldDB" id="A0A1F5SPR9"/>
<evidence type="ECO:0000313" key="3">
    <source>
        <dbReference type="EMBL" id="OGF28221.1"/>
    </source>
</evidence>